<proteinExistence type="inferred from homology"/>
<comment type="similarity">
    <text evidence="1">Belongs to the cytochrome P450 family.</text>
</comment>
<accession>A0A9P4Q5W5</accession>
<evidence type="ECO:0000256" key="5">
    <source>
        <dbReference type="ARBA" id="ARBA00023004"/>
    </source>
</evidence>
<keyword evidence="5" id="KW-0408">Iron</keyword>
<comment type="caution">
    <text evidence="7">The sequence shown here is derived from an EMBL/GenBank/DDBJ whole genome shotgun (WGS) entry which is preliminary data.</text>
</comment>
<dbReference type="FunFam" id="1.10.630.10:FF:000018">
    <property type="entry name" value="Cytochrome P450 monooxygenase"/>
    <property type="match status" value="1"/>
</dbReference>
<dbReference type="InterPro" id="IPR036396">
    <property type="entry name" value="Cyt_P450_sf"/>
</dbReference>
<dbReference type="GO" id="GO:0005506">
    <property type="term" value="F:iron ion binding"/>
    <property type="evidence" value="ECO:0007669"/>
    <property type="project" value="InterPro"/>
</dbReference>
<dbReference type="Pfam" id="PF00067">
    <property type="entry name" value="p450"/>
    <property type="match status" value="1"/>
</dbReference>
<dbReference type="Proteomes" id="UP000799441">
    <property type="component" value="Unassembled WGS sequence"/>
</dbReference>
<keyword evidence="3" id="KW-0479">Metal-binding</keyword>
<dbReference type="OrthoDB" id="3945418at2759"/>
<dbReference type="GO" id="GO:0016705">
    <property type="term" value="F:oxidoreductase activity, acting on paired donors, with incorporation or reduction of molecular oxygen"/>
    <property type="evidence" value="ECO:0007669"/>
    <property type="project" value="InterPro"/>
</dbReference>
<dbReference type="InterPro" id="IPR002397">
    <property type="entry name" value="Cyt_P450_B"/>
</dbReference>
<dbReference type="SUPFAM" id="SSF48264">
    <property type="entry name" value="Cytochrome P450"/>
    <property type="match status" value="1"/>
</dbReference>
<evidence type="ECO:0000313" key="7">
    <source>
        <dbReference type="EMBL" id="KAF2718597.1"/>
    </source>
</evidence>
<organism evidence="7 8">
    <name type="scientific">Polychaeton citri CBS 116435</name>
    <dbReference type="NCBI Taxonomy" id="1314669"/>
    <lineage>
        <taxon>Eukaryota</taxon>
        <taxon>Fungi</taxon>
        <taxon>Dikarya</taxon>
        <taxon>Ascomycota</taxon>
        <taxon>Pezizomycotina</taxon>
        <taxon>Dothideomycetes</taxon>
        <taxon>Dothideomycetidae</taxon>
        <taxon>Capnodiales</taxon>
        <taxon>Capnodiaceae</taxon>
        <taxon>Polychaeton</taxon>
    </lineage>
</organism>
<dbReference type="PANTHER" id="PTHR46696:SF6">
    <property type="entry name" value="P450, PUTATIVE (EUROFUNG)-RELATED"/>
    <property type="match status" value="1"/>
</dbReference>
<protein>
    <submittedName>
        <fullName evidence="7">Cytochrome P450</fullName>
    </submittedName>
</protein>
<evidence type="ECO:0000313" key="8">
    <source>
        <dbReference type="Proteomes" id="UP000799441"/>
    </source>
</evidence>
<dbReference type="InterPro" id="IPR001128">
    <property type="entry name" value="Cyt_P450"/>
</dbReference>
<evidence type="ECO:0000256" key="1">
    <source>
        <dbReference type="ARBA" id="ARBA00010617"/>
    </source>
</evidence>
<keyword evidence="4" id="KW-0560">Oxidoreductase</keyword>
<reference evidence="7" key="1">
    <citation type="journal article" date="2020" name="Stud. Mycol.">
        <title>101 Dothideomycetes genomes: a test case for predicting lifestyles and emergence of pathogens.</title>
        <authorList>
            <person name="Haridas S."/>
            <person name="Albert R."/>
            <person name="Binder M."/>
            <person name="Bloem J."/>
            <person name="Labutti K."/>
            <person name="Salamov A."/>
            <person name="Andreopoulos B."/>
            <person name="Baker S."/>
            <person name="Barry K."/>
            <person name="Bills G."/>
            <person name="Bluhm B."/>
            <person name="Cannon C."/>
            <person name="Castanera R."/>
            <person name="Culley D."/>
            <person name="Daum C."/>
            <person name="Ezra D."/>
            <person name="Gonzalez J."/>
            <person name="Henrissat B."/>
            <person name="Kuo A."/>
            <person name="Liang C."/>
            <person name="Lipzen A."/>
            <person name="Lutzoni F."/>
            <person name="Magnuson J."/>
            <person name="Mondo S."/>
            <person name="Nolan M."/>
            <person name="Ohm R."/>
            <person name="Pangilinan J."/>
            <person name="Park H.-J."/>
            <person name="Ramirez L."/>
            <person name="Alfaro M."/>
            <person name="Sun H."/>
            <person name="Tritt A."/>
            <person name="Yoshinaga Y."/>
            <person name="Zwiers L.-H."/>
            <person name="Turgeon B."/>
            <person name="Goodwin S."/>
            <person name="Spatafora J."/>
            <person name="Crous P."/>
            <person name="Grigoriev I."/>
        </authorList>
    </citation>
    <scope>NUCLEOTIDE SEQUENCE</scope>
    <source>
        <strain evidence="7">CBS 116435</strain>
    </source>
</reference>
<dbReference type="PRINTS" id="PR00359">
    <property type="entry name" value="BP450"/>
</dbReference>
<keyword evidence="6" id="KW-0503">Monooxygenase</keyword>
<dbReference type="GO" id="GO:0020037">
    <property type="term" value="F:heme binding"/>
    <property type="evidence" value="ECO:0007669"/>
    <property type="project" value="InterPro"/>
</dbReference>
<dbReference type="CDD" id="cd11030">
    <property type="entry name" value="CYP105-like"/>
    <property type="match status" value="1"/>
</dbReference>
<keyword evidence="8" id="KW-1185">Reference proteome</keyword>
<dbReference type="EMBL" id="MU003822">
    <property type="protein sequence ID" value="KAF2718597.1"/>
    <property type="molecule type" value="Genomic_DNA"/>
</dbReference>
<evidence type="ECO:0000256" key="4">
    <source>
        <dbReference type="ARBA" id="ARBA00023002"/>
    </source>
</evidence>
<dbReference type="PANTHER" id="PTHR46696">
    <property type="entry name" value="P450, PUTATIVE (EUROFUNG)-RELATED"/>
    <property type="match status" value="1"/>
</dbReference>
<evidence type="ECO:0000256" key="3">
    <source>
        <dbReference type="ARBA" id="ARBA00022723"/>
    </source>
</evidence>
<sequence>MTADGLPSFPFARENGYHPPSLNAKLRHECPISKVKLYDGNQAWILTKHKHCCEALVSDRLSADRRAHGYPEIHESGKKARDAKPMFVNLDNPEHDQQRAMLEPEFTAEAVEQKWRPRMEKTIDRLLDRFIEKGRNHQPIDLVKELATPLPTHIIYEALGVPQKDVEYLSNDSEVRNSTSRNAAESANTHLHEYMADLVKAKIKEPGDDIISRLVENYQKGNLTEDEVVTLAFLVLTAGNAALISSIGVGVLILLEHPDQLQEFKQKPELASKVVIEITRYHVASALNSRRAVMKDTEIGGQKLRAGESVICSVQAGNRDEDKFGRDAESFNIHRDVEFGDSLGFGYGPHRCQADKFSRAQLEIALTKLFQRLPHLRLAKTASELSYTPATMNAAVTELPVYFE</sequence>
<keyword evidence="2" id="KW-0349">Heme</keyword>
<dbReference type="Gene3D" id="1.10.630.10">
    <property type="entry name" value="Cytochrome P450"/>
    <property type="match status" value="1"/>
</dbReference>
<evidence type="ECO:0000256" key="6">
    <source>
        <dbReference type="ARBA" id="ARBA00023033"/>
    </source>
</evidence>
<dbReference type="AlphaFoldDB" id="A0A9P4Q5W5"/>
<name>A0A9P4Q5W5_9PEZI</name>
<dbReference type="GO" id="GO:0004497">
    <property type="term" value="F:monooxygenase activity"/>
    <property type="evidence" value="ECO:0007669"/>
    <property type="project" value="UniProtKB-KW"/>
</dbReference>
<evidence type="ECO:0000256" key="2">
    <source>
        <dbReference type="ARBA" id="ARBA00022617"/>
    </source>
</evidence>
<gene>
    <name evidence="7" type="ORF">K431DRAFT_314775</name>
</gene>